<feature type="transmembrane region" description="Helical" evidence="2">
    <location>
        <begin position="281"/>
        <end position="299"/>
    </location>
</feature>
<evidence type="ECO:0000256" key="2">
    <source>
        <dbReference type="SAM" id="Phobius"/>
    </source>
</evidence>
<feature type="region of interest" description="Disordered" evidence="1">
    <location>
        <begin position="124"/>
        <end position="169"/>
    </location>
</feature>
<evidence type="ECO:0000313" key="5">
    <source>
        <dbReference type="Proteomes" id="UP000789524"/>
    </source>
</evidence>
<sequence>MKMPLIEGVGDEVVQFAGVVLVVVVAMLAWWSTNARPNRYRTVLVMRSRAHPVTVNILSRANVTTSQNTNQASTSTAIVAAPPSDETPSEARSEENESLEEPEPASSDQIREMNSIVSAMEADAPPGCTCYRRNEANTNKEGPKKEGNENIEQTTGTSEVETAGTSIDDAPGESRILIKLKYLNDTLKEVEGSLDELLKDFKRRHFAEELCSERVVRLIFRGRVLGDEAATLRACGLHHRAVVHCLVHPKRQRPVQQTTNPTSAEGQSVGSEAAPERSWDLENILMTLVSIALTIVWFFRCEYSNMFTASASVALFGLTVFYSVAIFGLYLSDSFYFERRPAQPVANN</sequence>
<dbReference type="InterPro" id="IPR040352">
    <property type="entry name" value="TMUB1/2"/>
</dbReference>
<evidence type="ECO:0000313" key="4">
    <source>
        <dbReference type="EMBL" id="CAG9579898.1"/>
    </source>
</evidence>
<feature type="region of interest" description="Disordered" evidence="1">
    <location>
        <begin position="252"/>
        <end position="273"/>
    </location>
</feature>
<gene>
    <name evidence="4" type="ORF">DCHRY22_LOCUS13436</name>
</gene>
<name>A0A8J2VVL8_9NEOP</name>
<feature type="compositionally biased region" description="Polar residues" evidence="1">
    <location>
        <begin position="254"/>
        <end position="270"/>
    </location>
</feature>
<protein>
    <submittedName>
        <fullName evidence="4">(African queen) hypothetical protein</fullName>
    </submittedName>
</protein>
<dbReference type="SMART" id="SM00213">
    <property type="entry name" value="UBQ"/>
    <property type="match status" value="1"/>
</dbReference>
<evidence type="ECO:0000259" key="3">
    <source>
        <dbReference type="PROSITE" id="PS50053"/>
    </source>
</evidence>
<proteinExistence type="predicted"/>
<dbReference type="Gene3D" id="3.10.20.90">
    <property type="entry name" value="Phosphatidylinositol 3-kinase Catalytic Subunit, Chain A, domain 1"/>
    <property type="match status" value="1"/>
</dbReference>
<feature type="transmembrane region" description="Helical" evidence="2">
    <location>
        <begin position="13"/>
        <end position="31"/>
    </location>
</feature>
<feature type="transmembrane region" description="Helical" evidence="2">
    <location>
        <begin position="311"/>
        <end position="331"/>
    </location>
</feature>
<dbReference type="EMBL" id="CAKASE010000079">
    <property type="protein sequence ID" value="CAG9579898.1"/>
    <property type="molecule type" value="Genomic_DNA"/>
</dbReference>
<dbReference type="InterPro" id="IPR029071">
    <property type="entry name" value="Ubiquitin-like_domsf"/>
</dbReference>
<dbReference type="InterPro" id="IPR000626">
    <property type="entry name" value="Ubiquitin-like_dom"/>
</dbReference>
<dbReference type="PANTHER" id="PTHR14557">
    <property type="entry name" value="PROTEIN C7ORF21"/>
    <property type="match status" value="1"/>
</dbReference>
<accession>A0A8J2VVL8</accession>
<dbReference type="Pfam" id="PF00240">
    <property type="entry name" value="ubiquitin"/>
    <property type="match status" value="1"/>
</dbReference>
<dbReference type="PANTHER" id="PTHR14557:SF5">
    <property type="entry name" value="UBIQUITIN-LIKE DOMAIN-CONTAINING PROTEIN"/>
    <property type="match status" value="1"/>
</dbReference>
<keyword evidence="5" id="KW-1185">Reference proteome</keyword>
<dbReference type="Proteomes" id="UP000789524">
    <property type="component" value="Unassembled WGS sequence"/>
</dbReference>
<dbReference type="OrthoDB" id="161999at2759"/>
<organism evidence="4 5">
    <name type="scientific">Danaus chrysippus</name>
    <name type="common">African queen</name>
    <dbReference type="NCBI Taxonomy" id="151541"/>
    <lineage>
        <taxon>Eukaryota</taxon>
        <taxon>Metazoa</taxon>
        <taxon>Ecdysozoa</taxon>
        <taxon>Arthropoda</taxon>
        <taxon>Hexapoda</taxon>
        <taxon>Insecta</taxon>
        <taxon>Pterygota</taxon>
        <taxon>Neoptera</taxon>
        <taxon>Endopterygota</taxon>
        <taxon>Lepidoptera</taxon>
        <taxon>Glossata</taxon>
        <taxon>Ditrysia</taxon>
        <taxon>Papilionoidea</taxon>
        <taxon>Nymphalidae</taxon>
        <taxon>Danainae</taxon>
        <taxon>Danaini</taxon>
        <taxon>Danaina</taxon>
        <taxon>Danaus</taxon>
        <taxon>Anosia</taxon>
    </lineage>
</organism>
<dbReference type="AlphaFoldDB" id="A0A8J2VVL8"/>
<dbReference type="PROSITE" id="PS50053">
    <property type="entry name" value="UBIQUITIN_2"/>
    <property type="match status" value="1"/>
</dbReference>
<feature type="region of interest" description="Disordered" evidence="1">
    <location>
        <begin position="65"/>
        <end position="109"/>
    </location>
</feature>
<reference evidence="4" key="1">
    <citation type="submission" date="2021-09" db="EMBL/GenBank/DDBJ databases">
        <authorList>
            <person name="Martin H S."/>
        </authorList>
    </citation>
    <scope>NUCLEOTIDE SEQUENCE</scope>
</reference>
<keyword evidence="2" id="KW-0472">Membrane</keyword>
<feature type="domain" description="Ubiquitin-like" evidence="3">
    <location>
        <begin position="176"/>
        <end position="244"/>
    </location>
</feature>
<dbReference type="SUPFAM" id="SSF54236">
    <property type="entry name" value="Ubiquitin-like"/>
    <property type="match status" value="1"/>
</dbReference>
<keyword evidence="2" id="KW-1133">Transmembrane helix</keyword>
<evidence type="ECO:0000256" key="1">
    <source>
        <dbReference type="SAM" id="MobiDB-lite"/>
    </source>
</evidence>
<feature type="compositionally biased region" description="Low complexity" evidence="1">
    <location>
        <begin position="65"/>
        <end position="77"/>
    </location>
</feature>
<comment type="caution">
    <text evidence="4">The sequence shown here is derived from an EMBL/GenBank/DDBJ whole genome shotgun (WGS) entry which is preliminary data.</text>
</comment>
<dbReference type="CDD" id="cd17057">
    <property type="entry name" value="Ubl_TMUB1_like"/>
    <property type="match status" value="1"/>
</dbReference>
<feature type="compositionally biased region" description="Polar residues" evidence="1">
    <location>
        <begin position="150"/>
        <end position="165"/>
    </location>
</feature>
<dbReference type="GO" id="GO:0036503">
    <property type="term" value="P:ERAD pathway"/>
    <property type="evidence" value="ECO:0007669"/>
    <property type="project" value="InterPro"/>
</dbReference>
<keyword evidence="2" id="KW-0812">Transmembrane</keyword>